<reference evidence="1 2" key="1">
    <citation type="submission" date="2021-06" db="EMBL/GenBank/DDBJ databases">
        <title>Caerostris extrusa draft genome.</title>
        <authorList>
            <person name="Kono N."/>
            <person name="Arakawa K."/>
        </authorList>
    </citation>
    <scope>NUCLEOTIDE SEQUENCE [LARGE SCALE GENOMIC DNA]</scope>
</reference>
<accession>A0AAV4MEJ6</accession>
<sequence length="94" mass="10990">MLYVLLRYTCKWTSACKSSSDFPVGGKAIICKISFDTHLFHSHRVKISGHVHLRNHLEKQGNNSLSRVLCHSKRQWYWDTEYFCIIKCFGQLAN</sequence>
<evidence type="ECO:0000313" key="2">
    <source>
        <dbReference type="Proteomes" id="UP001054945"/>
    </source>
</evidence>
<name>A0AAV4MEJ6_CAEEX</name>
<evidence type="ECO:0000313" key="1">
    <source>
        <dbReference type="EMBL" id="GIX70843.1"/>
    </source>
</evidence>
<dbReference type="Proteomes" id="UP001054945">
    <property type="component" value="Unassembled WGS sequence"/>
</dbReference>
<protein>
    <submittedName>
        <fullName evidence="1">Uncharacterized protein</fullName>
    </submittedName>
</protein>
<comment type="caution">
    <text evidence="1">The sequence shown here is derived from an EMBL/GenBank/DDBJ whole genome shotgun (WGS) entry which is preliminary data.</text>
</comment>
<proteinExistence type="predicted"/>
<gene>
    <name evidence="1" type="ORF">CEXT_100991</name>
</gene>
<dbReference type="AlphaFoldDB" id="A0AAV4MEJ6"/>
<organism evidence="1 2">
    <name type="scientific">Caerostris extrusa</name>
    <name type="common">Bark spider</name>
    <name type="synonym">Caerostris bankana</name>
    <dbReference type="NCBI Taxonomy" id="172846"/>
    <lineage>
        <taxon>Eukaryota</taxon>
        <taxon>Metazoa</taxon>
        <taxon>Ecdysozoa</taxon>
        <taxon>Arthropoda</taxon>
        <taxon>Chelicerata</taxon>
        <taxon>Arachnida</taxon>
        <taxon>Araneae</taxon>
        <taxon>Araneomorphae</taxon>
        <taxon>Entelegynae</taxon>
        <taxon>Araneoidea</taxon>
        <taxon>Araneidae</taxon>
        <taxon>Caerostris</taxon>
    </lineage>
</organism>
<keyword evidence="2" id="KW-1185">Reference proteome</keyword>
<dbReference type="EMBL" id="BPLR01002170">
    <property type="protein sequence ID" value="GIX70843.1"/>
    <property type="molecule type" value="Genomic_DNA"/>
</dbReference>